<accession>A0A8S2WVX1</accession>
<dbReference type="Proteomes" id="UP000681720">
    <property type="component" value="Unassembled WGS sequence"/>
</dbReference>
<dbReference type="AlphaFoldDB" id="A0A8S2WVX1"/>
<gene>
    <name evidence="1" type="ORF">GIL414_LOCUS33070</name>
</gene>
<organism evidence="1 2">
    <name type="scientific">Rotaria magnacalcarata</name>
    <dbReference type="NCBI Taxonomy" id="392030"/>
    <lineage>
        <taxon>Eukaryota</taxon>
        <taxon>Metazoa</taxon>
        <taxon>Spiralia</taxon>
        <taxon>Gnathifera</taxon>
        <taxon>Rotifera</taxon>
        <taxon>Eurotatoria</taxon>
        <taxon>Bdelloidea</taxon>
        <taxon>Philodinida</taxon>
        <taxon>Philodinidae</taxon>
        <taxon>Rotaria</taxon>
    </lineage>
</organism>
<sequence>MAKQREALAALHRECIRFALTPLFRHDDSSQPGPNLLFLEVLPEFASKL</sequence>
<protein>
    <submittedName>
        <fullName evidence="1">Uncharacterized protein</fullName>
    </submittedName>
</protein>
<dbReference type="EMBL" id="CAJOBJ010072230">
    <property type="protein sequence ID" value="CAF4465266.1"/>
    <property type="molecule type" value="Genomic_DNA"/>
</dbReference>
<feature type="non-terminal residue" evidence="1">
    <location>
        <position position="1"/>
    </location>
</feature>
<evidence type="ECO:0000313" key="1">
    <source>
        <dbReference type="EMBL" id="CAF4465266.1"/>
    </source>
</evidence>
<comment type="caution">
    <text evidence="1">The sequence shown here is derived from an EMBL/GenBank/DDBJ whole genome shotgun (WGS) entry which is preliminary data.</text>
</comment>
<proteinExistence type="predicted"/>
<reference evidence="1" key="1">
    <citation type="submission" date="2021-02" db="EMBL/GenBank/DDBJ databases">
        <authorList>
            <person name="Nowell W R."/>
        </authorList>
    </citation>
    <scope>NUCLEOTIDE SEQUENCE</scope>
</reference>
<evidence type="ECO:0000313" key="2">
    <source>
        <dbReference type="Proteomes" id="UP000681720"/>
    </source>
</evidence>
<name>A0A8S2WVX1_9BILA</name>